<dbReference type="SMART" id="SM00220">
    <property type="entry name" value="S_TKc"/>
    <property type="match status" value="1"/>
</dbReference>
<keyword evidence="2 3" id="KW-0067">ATP-binding</keyword>
<evidence type="ECO:0000256" key="1">
    <source>
        <dbReference type="ARBA" id="ARBA00022741"/>
    </source>
</evidence>
<feature type="domain" description="Protein kinase" evidence="4">
    <location>
        <begin position="1"/>
        <end position="283"/>
    </location>
</feature>
<keyword evidence="5" id="KW-1185">Reference proteome</keyword>
<evidence type="ECO:0000313" key="6">
    <source>
        <dbReference type="WBParaSite" id="maker-uti_cns_0011368-snap-gene-0.2-mRNA-1"/>
    </source>
</evidence>
<dbReference type="SUPFAM" id="SSF56112">
    <property type="entry name" value="Protein kinase-like (PK-like)"/>
    <property type="match status" value="2"/>
</dbReference>
<sequence>LVEGRQHAVKVYRPGISEEARQAIRRSIGALSGLRHPSIARLVGFGYSPADDRMYSVFDFHSNGDLRQLLDRFAEPHSWWSSAEAVASGFHLGGTRLRMATDIASAVEFLHATEEKSMARDERAGLLSFSFVHKDVKPSNILVDGDWRCRLADLDFLDLTTAGLGQTVWGEQRAQQVARVHTLGYRPPEDRVTCKWDVFSTGVTILELLTGLRGQPASSDTPEESWLCWALADGRAPPPQPGLRLSAGLHARVCREAVAPCLLHNFAERCTAAVLRGRLQTLLAAAEAEDGEAGLQEFSFAELDAAVRQVGEELGAGSFGRVYRVNLAGRPVAVKKLLPDSAGIPLEALRRQAGLRHPRLLSLLGFAHRGEAAGGDLLLVYELCEAGNLRQLIDDFAAGRAPPACEFQLAGVRIRMAHELASALDFLHSRQEVEAAAAGDWRSFSLAHQDVKSTNVLLTADWHCKLGDLDSLQTATAGSGLTRMEDRPQSSQPRIRYFTNGYFVPGEPDRPGAPGELLSCKVDVYALGVTLLELFTGRRASGGGEPELRLSLLGDSSVQQPPSPQAGLLISDRCYLDLCDRVFRPCLALNSAQRPTSTRVLQELDRFYSSCEPDLEN</sequence>
<dbReference type="AlphaFoldDB" id="A0A1I8ICJ2"/>
<dbReference type="GO" id="GO:0005524">
    <property type="term" value="F:ATP binding"/>
    <property type="evidence" value="ECO:0007669"/>
    <property type="project" value="UniProtKB-UniRule"/>
</dbReference>
<dbReference type="Gene3D" id="1.10.510.10">
    <property type="entry name" value="Transferase(Phosphotransferase) domain 1"/>
    <property type="match status" value="2"/>
</dbReference>
<keyword evidence="1 3" id="KW-0547">Nucleotide-binding</keyword>
<dbReference type="WBParaSite" id="maker-uti_cns_0011368-snap-gene-0.2-mRNA-1">
    <property type="protein sequence ID" value="maker-uti_cns_0011368-snap-gene-0.2-mRNA-1"/>
    <property type="gene ID" value="maker-uti_cns_0011368-snap-gene-0.2"/>
</dbReference>
<feature type="binding site" evidence="3">
    <location>
        <position position="336"/>
    </location>
    <ligand>
        <name>ATP</name>
        <dbReference type="ChEBI" id="CHEBI:30616"/>
    </ligand>
</feature>
<dbReference type="PANTHER" id="PTHR27001">
    <property type="entry name" value="OS01G0253100 PROTEIN"/>
    <property type="match status" value="1"/>
</dbReference>
<dbReference type="PROSITE" id="PS00108">
    <property type="entry name" value="PROTEIN_KINASE_ST"/>
    <property type="match status" value="2"/>
</dbReference>
<dbReference type="Pfam" id="PF00069">
    <property type="entry name" value="Pkinase"/>
    <property type="match status" value="2"/>
</dbReference>
<accession>A0A1I8ICJ2</accession>
<protein>
    <submittedName>
        <fullName evidence="6">Protein kinase domain-containing protein</fullName>
    </submittedName>
</protein>
<evidence type="ECO:0000256" key="2">
    <source>
        <dbReference type="ARBA" id="ARBA00022840"/>
    </source>
</evidence>
<reference evidence="6" key="1">
    <citation type="submission" date="2016-11" db="UniProtKB">
        <authorList>
            <consortium name="WormBaseParasite"/>
        </authorList>
    </citation>
    <scope>IDENTIFICATION</scope>
</reference>
<dbReference type="InterPro" id="IPR008271">
    <property type="entry name" value="Ser/Thr_kinase_AS"/>
</dbReference>
<dbReference type="InterPro" id="IPR000719">
    <property type="entry name" value="Prot_kinase_dom"/>
</dbReference>
<dbReference type="PANTHER" id="PTHR27001:SF931">
    <property type="entry name" value="OS11G0664100 PROTEIN"/>
    <property type="match status" value="1"/>
</dbReference>
<evidence type="ECO:0000256" key="3">
    <source>
        <dbReference type="PROSITE-ProRule" id="PRU10141"/>
    </source>
</evidence>
<dbReference type="GO" id="GO:0005886">
    <property type="term" value="C:plasma membrane"/>
    <property type="evidence" value="ECO:0007669"/>
    <property type="project" value="TreeGrafter"/>
</dbReference>
<dbReference type="InterPro" id="IPR011009">
    <property type="entry name" value="Kinase-like_dom_sf"/>
</dbReference>
<proteinExistence type="predicted"/>
<dbReference type="PROSITE" id="PS50011">
    <property type="entry name" value="PROTEIN_KINASE_DOM"/>
    <property type="match status" value="2"/>
</dbReference>
<name>A0A1I8ICJ2_9PLAT</name>
<organism evidence="5 6">
    <name type="scientific">Macrostomum lignano</name>
    <dbReference type="NCBI Taxonomy" id="282301"/>
    <lineage>
        <taxon>Eukaryota</taxon>
        <taxon>Metazoa</taxon>
        <taxon>Spiralia</taxon>
        <taxon>Lophotrochozoa</taxon>
        <taxon>Platyhelminthes</taxon>
        <taxon>Rhabditophora</taxon>
        <taxon>Macrostomorpha</taxon>
        <taxon>Macrostomida</taxon>
        <taxon>Macrostomidae</taxon>
        <taxon>Macrostomum</taxon>
    </lineage>
</organism>
<dbReference type="InterPro" id="IPR017441">
    <property type="entry name" value="Protein_kinase_ATP_BS"/>
</dbReference>
<dbReference type="Proteomes" id="UP000095280">
    <property type="component" value="Unplaced"/>
</dbReference>
<evidence type="ECO:0000259" key="4">
    <source>
        <dbReference type="PROSITE" id="PS50011"/>
    </source>
</evidence>
<dbReference type="PROSITE" id="PS00107">
    <property type="entry name" value="PROTEIN_KINASE_ATP"/>
    <property type="match status" value="1"/>
</dbReference>
<evidence type="ECO:0000313" key="5">
    <source>
        <dbReference type="Proteomes" id="UP000095280"/>
    </source>
</evidence>
<feature type="domain" description="Protein kinase" evidence="4">
    <location>
        <begin position="308"/>
        <end position="608"/>
    </location>
</feature>
<dbReference type="GO" id="GO:0004672">
    <property type="term" value="F:protein kinase activity"/>
    <property type="evidence" value="ECO:0007669"/>
    <property type="project" value="InterPro"/>
</dbReference>